<reference evidence="2" key="1">
    <citation type="submission" date="2020-11" db="EMBL/GenBank/DDBJ databases">
        <authorList>
            <person name="Tran Van P."/>
        </authorList>
    </citation>
    <scope>NUCLEOTIDE SEQUENCE</scope>
</reference>
<organism evidence="2">
    <name type="scientific">Cyprideis torosa</name>
    <dbReference type="NCBI Taxonomy" id="163714"/>
    <lineage>
        <taxon>Eukaryota</taxon>
        <taxon>Metazoa</taxon>
        <taxon>Ecdysozoa</taxon>
        <taxon>Arthropoda</taxon>
        <taxon>Crustacea</taxon>
        <taxon>Oligostraca</taxon>
        <taxon>Ostracoda</taxon>
        <taxon>Podocopa</taxon>
        <taxon>Podocopida</taxon>
        <taxon>Cytherocopina</taxon>
        <taxon>Cytheroidea</taxon>
        <taxon>Cytherideidae</taxon>
        <taxon>Cyprideis</taxon>
    </lineage>
</organism>
<name>A0A7R8W1S1_9CRUS</name>
<gene>
    <name evidence="2" type="ORF">CTOB1V02_LOCUS160</name>
</gene>
<sequence>MRISGKMCDYFIITKDDYFEDDIFTDHMDGSPTSSNCWESDERSNSPDSVEGPVTTLIGKPGSIVFGSSLVDPVSPTPYSDATRIPNGPGDAP</sequence>
<feature type="region of interest" description="Disordered" evidence="1">
    <location>
        <begin position="69"/>
        <end position="93"/>
    </location>
</feature>
<evidence type="ECO:0000256" key="1">
    <source>
        <dbReference type="SAM" id="MobiDB-lite"/>
    </source>
</evidence>
<evidence type="ECO:0000313" key="2">
    <source>
        <dbReference type="EMBL" id="CAD7222144.1"/>
    </source>
</evidence>
<feature type="region of interest" description="Disordered" evidence="1">
    <location>
        <begin position="29"/>
        <end position="53"/>
    </location>
</feature>
<proteinExistence type="predicted"/>
<dbReference type="AlphaFoldDB" id="A0A7R8W1S1"/>
<accession>A0A7R8W1S1</accession>
<protein>
    <submittedName>
        <fullName evidence="2">Uncharacterized protein</fullName>
    </submittedName>
</protein>
<dbReference type="EMBL" id="OB660030">
    <property type="protein sequence ID" value="CAD7222144.1"/>
    <property type="molecule type" value="Genomic_DNA"/>
</dbReference>